<dbReference type="Gene3D" id="2.160.20.120">
    <property type="match status" value="1"/>
</dbReference>
<dbReference type="InterPro" id="IPR025164">
    <property type="entry name" value="Toastrack_DUF4097"/>
</dbReference>
<proteinExistence type="predicted"/>
<sequence length="282" mass="29150">MPTFATPEPITIAVDVAVGTVNVVASDRTDTVVTVRPSDPGKSGDVKVADEARVDLHDGTLTVQTAKSWRSFAPFGGGSVDVTIELPTGSALEGKTVGPLFTQGRLGPCTFTSRAGDIRIDEVGRLELRASAGSVVVGHALDSAEIVATAGGVRIRELDGNAVIKVPNGATEIGQSAGSLRVNGAHGAITIERSLGETDVRCAHGSIRVEQATSGRVQLETSYGAIEVGVPAGTAAWLDAASQHGTVRNLLQDATGPDENDRTVEVRANTSFGDVVVRRPHT</sequence>
<dbReference type="RefSeq" id="WP_345347735.1">
    <property type="nucleotide sequence ID" value="NZ_BAABFB010000053.1"/>
</dbReference>
<evidence type="ECO:0000259" key="1">
    <source>
        <dbReference type="Pfam" id="PF13349"/>
    </source>
</evidence>
<feature type="domain" description="DUF4097" evidence="1">
    <location>
        <begin position="13"/>
        <end position="261"/>
    </location>
</feature>
<comment type="caution">
    <text evidence="2">The sequence shown here is derived from an EMBL/GenBank/DDBJ whole genome shotgun (WGS) entry which is preliminary data.</text>
</comment>
<organism evidence="2 3">
    <name type="scientific">Rhodococcus olei</name>
    <dbReference type="NCBI Taxonomy" id="2161675"/>
    <lineage>
        <taxon>Bacteria</taxon>
        <taxon>Bacillati</taxon>
        <taxon>Actinomycetota</taxon>
        <taxon>Actinomycetes</taxon>
        <taxon>Mycobacteriales</taxon>
        <taxon>Nocardiaceae</taxon>
        <taxon>Rhodococcus</taxon>
    </lineage>
</organism>
<protein>
    <submittedName>
        <fullName evidence="2">DUF4097 family beta strand repeat-containing protein</fullName>
    </submittedName>
</protein>
<reference evidence="3" key="1">
    <citation type="journal article" date="2019" name="Int. J. Syst. Evol. Microbiol.">
        <title>The Global Catalogue of Microorganisms (GCM) 10K type strain sequencing project: providing services to taxonomists for standard genome sequencing and annotation.</title>
        <authorList>
            <consortium name="The Broad Institute Genomics Platform"/>
            <consortium name="The Broad Institute Genome Sequencing Center for Infectious Disease"/>
            <person name="Wu L."/>
            <person name="Ma J."/>
        </authorList>
    </citation>
    <scope>NUCLEOTIDE SEQUENCE [LARGE SCALE GENOMIC DNA]</scope>
    <source>
        <strain evidence="3">JCM 32206</strain>
    </source>
</reference>
<name>A0ABP8PBC6_9NOCA</name>
<dbReference type="Pfam" id="PF13349">
    <property type="entry name" value="DUF4097"/>
    <property type="match status" value="1"/>
</dbReference>
<accession>A0ABP8PBC6</accession>
<keyword evidence="3" id="KW-1185">Reference proteome</keyword>
<dbReference type="EMBL" id="BAABFB010000053">
    <property type="protein sequence ID" value="GAA4483459.1"/>
    <property type="molecule type" value="Genomic_DNA"/>
</dbReference>
<dbReference type="Proteomes" id="UP001501183">
    <property type="component" value="Unassembled WGS sequence"/>
</dbReference>
<evidence type="ECO:0000313" key="2">
    <source>
        <dbReference type="EMBL" id="GAA4483459.1"/>
    </source>
</evidence>
<evidence type="ECO:0000313" key="3">
    <source>
        <dbReference type="Proteomes" id="UP001501183"/>
    </source>
</evidence>
<gene>
    <name evidence="2" type="ORF">GCM10023094_35030</name>
</gene>